<organism evidence="1 2">
    <name type="scientific">Croceifilum oryzae</name>
    <dbReference type="NCBI Taxonomy" id="1553429"/>
    <lineage>
        <taxon>Bacteria</taxon>
        <taxon>Bacillati</taxon>
        <taxon>Bacillota</taxon>
        <taxon>Bacilli</taxon>
        <taxon>Bacillales</taxon>
        <taxon>Thermoactinomycetaceae</taxon>
        <taxon>Croceifilum</taxon>
    </lineage>
</organism>
<evidence type="ECO:0008006" key="3">
    <source>
        <dbReference type="Google" id="ProtNLM"/>
    </source>
</evidence>
<accession>A0AAJ1TFK7</accession>
<sequence length="111" mass="13240">MIKILSLIRDYEDWGEGEDDFVVQYELQIGLENSADYSNFSFDVISPKRLERSICDKDIEIGYGLMIMTDFNTKLVEHTVERLVRMSFGKDYDETVCQLSRYFRRRMDRDD</sequence>
<evidence type="ECO:0000313" key="1">
    <source>
        <dbReference type="EMBL" id="MDQ0417599.1"/>
    </source>
</evidence>
<gene>
    <name evidence="1" type="ORF">J2Z48_001772</name>
</gene>
<reference evidence="1 2" key="1">
    <citation type="submission" date="2023-07" db="EMBL/GenBank/DDBJ databases">
        <title>Genomic Encyclopedia of Type Strains, Phase IV (KMG-IV): sequencing the most valuable type-strain genomes for metagenomic binning, comparative biology and taxonomic classification.</title>
        <authorList>
            <person name="Goeker M."/>
        </authorList>
    </citation>
    <scope>NUCLEOTIDE SEQUENCE [LARGE SCALE GENOMIC DNA]</scope>
    <source>
        <strain evidence="1 2">DSM 46876</strain>
    </source>
</reference>
<dbReference type="RefSeq" id="WP_307252746.1">
    <property type="nucleotide sequence ID" value="NZ_JAUSUV010000007.1"/>
</dbReference>
<protein>
    <recommendedName>
        <fullName evidence="3">Immunity protein 8</fullName>
    </recommendedName>
</protein>
<evidence type="ECO:0000313" key="2">
    <source>
        <dbReference type="Proteomes" id="UP001238450"/>
    </source>
</evidence>
<dbReference type="Proteomes" id="UP001238450">
    <property type="component" value="Unassembled WGS sequence"/>
</dbReference>
<proteinExistence type="predicted"/>
<dbReference type="AlphaFoldDB" id="A0AAJ1TFK7"/>
<dbReference type="InterPro" id="IPR028964">
    <property type="entry name" value="Imm8"/>
</dbReference>
<dbReference type="EMBL" id="JAUSUV010000007">
    <property type="protein sequence ID" value="MDQ0417599.1"/>
    <property type="molecule type" value="Genomic_DNA"/>
</dbReference>
<dbReference type="Pfam" id="PF15586">
    <property type="entry name" value="Imm8"/>
    <property type="match status" value="1"/>
</dbReference>
<keyword evidence="2" id="KW-1185">Reference proteome</keyword>
<comment type="caution">
    <text evidence="1">The sequence shown here is derived from an EMBL/GenBank/DDBJ whole genome shotgun (WGS) entry which is preliminary data.</text>
</comment>
<name>A0AAJ1TFK7_9BACL</name>